<reference evidence="4 5" key="1">
    <citation type="submission" date="2022-10" db="EMBL/GenBank/DDBJ databases">
        <title>Sinirhodobacter sp. nov., isolated from ocean surface sediments.</title>
        <authorList>
            <person name="He W."/>
            <person name="Wang L."/>
            <person name="Zhang D.-F."/>
        </authorList>
    </citation>
    <scope>NUCLEOTIDE SEQUENCE [LARGE SCALE GENOMIC DNA]</scope>
    <source>
        <strain evidence="4 5">WL0115</strain>
    </source>
</reference>
<evidence type="ECO:0000259" key="3">
    <source>
        <dbReference type="Pfam" id="PF13505"/>
    </source>
</evidence>
<gene>
    <name evidence="4" type="ORF">OE699_02355</name>
</gene>
<comment type="caution">
    <text evidence="4">The sequence shown here is derived from an EMBL/GenBank/DDBJ whole genome shotgun (WGS) entry which is preliminary data.</text>
</comment>
<dbReference type="SUPFAM" id="SSF56925">
    <property type="entry name" value="OMPA-like"/>
    <property type="match status" value="1"/>
</dbReference>
<feature type="domain" description="Outer membrane protein beta-barrel" evidence="3">
    <location>
        <begin position="14"/>
        <end position="175"/>
    </location>
</feature>
<dbReference type="Gene3D" id="2.40.160.20">
    <property type="match status" value="1"/>
</dbReference>
<evidence type="ECO:0000313" key="5">
    <source>
        <dbReference type="Proteomes" id="UP001526166"/>
    </source>
</evidence>
<dbReference type="RefSeq" id="WP_263846965.1">
    <property type="nucleotide sequence ID" value="NZ_JAOWKW010000001.1"/>
</dbReference>
<dbReference type="Pfam" id="PF13505">
    <property type="entry name" value="OMP_b-brl"/>
    <property type="match status" value="1"/>
</dbReference>
<dbReference type="Proteomes" id="UP001526166">
    <property type="component" value="Unassembled WGS sequence"/>
</dbReference>
<evidence type="ECO:0000313" key="4">
    <source>
        <dbReference type="EMBL" id="MCV2877682.1"/>
    </source>
</evidence>
<organism evidence="4 5">
    <name type="scientific">Sedimentimonas flavescens</name>
    <dbReference type="NCBI Taxonomy" id="2851012"/>
    <lineage>
        <taxon>Bacteria</taxon>
        <taxon>Pseudomonadati</taxon>
        <taxon>Pseudomonadota</taxon>
        <taxon>Alphaproteobacteria</taxon>
        <taxon>Rhodobacterales</taxon>
        <taxon>Rhodobacter group</taxon>
        <taxon>Sedimentimonas</taxon>
    </lineage>
</organism>
<dbReference type="InterPro" id="IPR027385">
    <property type="entry name" value="Beta-barrel_OMP"/>
</dbReference>
<feature type="signal peptide" evidence="2">
    <location>
        <begin position="1"/>
        <end position="27"/>
    </location>
</feature>
<feature type="chain" id="PRO_5046232113" evidence="2">
    <location>
        <begin position="28"/>
        <end position="175"/>
    </location>
</feature>
<dbReference type="InterPro" id="IPR011250">
    <property type="entry name" value="OMP/PagP_B-barrel"/>
</dbReference>
<protein>
    <submittedName>
        <fullName evidence="4">Porin family protein</fullName>
    </submittedName>
</protein>
<sequence length="175" mass="18669">MASYSSSKPAKTLACLIALMIGSPAMSEESLGFDASKLEAGLSFGTLTLSHGSYPENTTSLAIFRIGYEMTDYLTAEGEMTVRIDGETIGGQDYENYYQAAFVRADYTLTNLPLALHARVGILNTEGRHDDRGAAIGVGASLPVMGQFVLRGDATIVDLDIGRAEVFGLGLNIEF</sequence>
<accession>A0ABT2ZVP8</accession>
<proteinExistence type="predicted"/>
<name>A0ABT2ZVP8_9RHOB</name>
<evidence type="ECO:0000256" key="2">
    <source>
        <dbReference type="SAM" id="SignalP"/>
    </source>
</evidence>
<dbReference type="EMBL" id="JAOWKW010000001">
    <property type="protein sequence ID" value="MCV2877682.1"/>
    <property type="molecule type" value="Genomic_DNA"/>
</dbReference>
<keyword evidence="1 2" id="KW-0732">Signal</keyword>
<evidence type="ECO:0000256" key="1">
    <source>
        <dbReference type="ARBA" id="ARBA00022729"/>
    </source>
</evidence>
<keyword evidence="5" id="KW-1185">Reference proteome</keyword>